<evidence type="ECO:0000256" key="1">
    <source>
        <dbReference type="ARBA" id="ARBA00010617"/>
    </source>
</evidence>
<dbReference type="GO" id="GO:0005506">
    <property type="term" value="F:iron ion binding"/>
    <property type="evidence" value="ECO:0007669"/>
    <property type="project" value="InterPro"/>
</dbReference>
<comment type="cofactor">
    <cofactor evidence="2">
        <name>heme</name>
        <dbReference type="ChEBI" id="CHEBI:30413"/>
    </cofactor>
</comment>
<dbReference type="PANTHER" id="PTHR24291:SF175">
    <property type="entry name" value="CYTOCHROME P450"/>
    <property type="match status" value="1"/>
</dbReference>
<dbReference type="PRINTS" id="PR00463">
    <property type="entry name" value="EP450I"/>
</dbReference>
<dbReference type="InterPro" id="IPR002401">
    <property type="entry name" value="Cyt_P450_E_grp-I"/>
</dbReference>
<proteinExistence type="inferred from homology"/>
<name>A0A8H3MF15_9GLOM</name>
<dbReference type="Pfam" id="PF00067">
    <property type="entry name" value="p450"/>
    <property type="match status" value="1"/>
</dbReference>
<comment type="similarity">
    <text evidence="1">Belongs to the cytochrome P450 family.</text>
</comment>
<dbReference type="GO" id="GO:0020037">
    <property type="term" value="F:heme binding"/>
    <property type="evidence" value="ECO:0007669"/>
    <property type="project" value="InterPro"/>
</dbReference>
<comment type="caution">
    <text evidence="3">The sequence shown here is derived from an EMBL/GenBank/DDBJ whole genome shotgun (WGS) entry which is preliminary data.</text>
</comment>
<evidence type="ECO:0000256" key="2">
    <source>
        <dbReference type="PIRSR" id="PIRSR602401-1"/>
    </source>
</evidence>
<protein>
    <submittedName>
        <fullName evidence="3">Cytochrome P450</fullName>
    </submittedName>
</protein>
<evidence type="ECO:0000313" key="3">
    <source>
        <dbReference type="EMBL" id="GET01639.1"/>
    </source>
</evidence>
<dbReference type="Gene3D" id="1.10.630.10">
    <property type="entry name" value="Cytochrome P450"/>
    <property type="match status" value="1"/>
</dbReference>
<dbReference type="Proteomes" id="UP000615446">
    <property type="component" value="Unassembled WGS sequence"/>
</dbReference>
<dbReference type="InterPro" id="IPR036396">
    <property type="entry name" value="Cyt_P450_sf"/>
</dbReference>
<keyword evidence="2" id="KW-0479">Metal-binding</keyword>
<dbReference type="SUPFAM" id="SSF48264">
    <property type="entry name" value="Cytochrome P450"/>
    <property type="match status" value="1"/>
</dbReference>
<sequence>MGSVCYQDVLQDLLMPNEGHAVGYMPPYSNGMELEEKFNVTLRALFHAKRLQNRSLQLFCAYFLGKILEEEADPLSKRAYYAQRLTTYYRITSVRAYFLFKPFGPTKIMNSARTSLTTLRNLSTEEFQDLVTKSSLIFNGVENWEGGVIGWITYKIFIWPYYVSPLRKIPGPPSDNPIFGNLHSLIKSGDFIEPQLRWVRKYGNIVKYNGLFNKPTLYVADPKIVQEMTLSKSYDFVKSYNKFTIALLGNGLASAEGDVHKRQRKMMNPAFAYNNIKEMVPIFIRVSSTLKDLIENEISQGKSNINLTPYISKATLDIIGLAGFSYEFNSLTSSSELATAYDSTLNFTSSILSAGVILLSYYVPFIRDIPIDINLKFNNSRVVIRRVTKRLVEEKYKKAENGELKDKDLLSLLINTNKILPDEEKMTDEELKNQATKNDFFLFALAGHETTNVTICWALYLLAQHPHEQDLLREELVKTFPDKSNFNPTFDEINSLEHLNCVIKETLRIRAPVPVDRRNNLKDEVFGKYFIPKNIEIFIGISALQKSTEIWGPTADNFDPKRWLDPSLNVTNLDYMPFLNGPRSCIGNKFALAEEKILLGMLIRNFIFQPIEGFQIRRIPFPMPKPDPYLGLTVSVVKS</sequence>
<keyword evidence="2" id="KW-0408">Iron</keyword>
<dbReference type="EMBL" id="BLAL01000300">
    <property type="protein sequence ID" value="GET01639.1"/>
    <property type="molecule type" value="Genomic_DNA"/>
</dbReference>
<dbReference type="AlphaFoldDB" id="A0A8H3MF15"/>
<evidence type="ECO:0000313" key="4">
    <source>
        <dbReference type="Proteomes" id="UP000615446"/>
    </source>
</evidence>
<dbReference type="InterPro" id="IPR050196">
    <property type="entry name" value="Cytochrome_P450_Monoox"/>
</dbReference>
<dbReference type="GO" id="GO:0016705">
    <property type="term" value="F:oxidoreductase activity, acting on paired donors, with incorporation or reduction of molecular oxygen"/>
    <property type="evidence" value="ECO:0007669"/>
    <property type="project" value="InterPro"/>
</dbReference>
<dbReference type="GO" id="GO:0004497">
    <property type="term" value="F:monooxygenase activity"/>
    <property type="evidence" value="ECO:0007669"/>
    <property type="project" value="InterPro"/>
</dbReference>
<dbReference type="OrthoDB" id="1470350at2759"/>
<reference evidence="3" key="1">
    <citation type="submission" date="2019-10" db="EMBL/GenBank/DDBJ databases">
        <title>Conservation and host-specific expression of non-tandemly repeated heterogenous ribosome RNA gene in arbuscular mycorrhizal fungi.</title>
        <authorList>
            <person name="Maeda T."/>
            <person name="Kobayashi Y."/>
            <person name="Nakagawa T."/>
            <person name="Ezawa T."/>
            <person name="Yamaguchi K."/>
            <person name="Bino T."/>
            <person name="Nishimoto Y."/>
            <person name="Shigenobu S."/>
            <person name="Kawaguchi M."/>
        </authorList>
    </citation>
    <scope>NUCLEOTIDE SEQUENCE</scope>
    <source>
        <strain evidence="3">HR1</strain>
    </source>
</reference>
<organism evidence="3 4">
    <name type="scientific">Rhizophagus clarus</name>
    <dbReference type="NCBI Taxonomy" id="94130"/>
    <lineage>
        <taxon>Eukaryota</taxon>
        <taxon>Fungi</taxon>
        <taxon>Fungi incertae sedis</taxon>
        <taxon>Mucoromycota</taxon>
        <taxon>Glomeromycotina</taxon>
        <taxon>Glomeromycetes</taxon>
        <taxon>Glomerales</taxon>
        <taxon>Glomeraceae</taxon>
        <taxon>Rhizophagus</taxon>
    </lineage>
</organism>
<dbReference type="PANTHER" id="PTHR24291">
    <property type="entry name" value="CYTOCHROME P450 FAMILY 4"/>
    <property type="match status" value="1"/>
</dbReference>
<feature type="binding site" description="axial binding residue" evidence="2">
    <location>
        <position position="585"/>
    </location>
    <ligand>
        <name>heme</name>
        <dbReference type="ChEBI" id="CHEBI:30413"/>
    </ligand>
    <ligandPart>
        <name>Fe</name>
        <dbReference type="ChEBI" id="CHEBI:18248"/>
    </ligandPart>
</feature>
<keyword evidence="2" id="KW-0349">Heme</keyword>
<accession>A0A8H3MF15</accession>
<dbReference type="InterPro" id="IPR001128">
    <property type="entry name" value="Cyt_P450"/>
</dbReference>
<dbReference type="PRINTS" id="PR00385">
    <property type="entry name" value="P450"/>
</dbReference>
<gene>
    <name evidence="3" type="ORF">RCL2_002803800</name>
</gene>